<dbReference type="Gene3D" id="3.10.105.10">
    <property type="entry name" value="Dipeptide-binding Protein, Domain 3"/>
    <property type="match status" value="1"/>
</dbReference>
<dbReference type="SUPFAM" id="SSF53850">
    <property type="entry name" value="Periplasmic binding protein-like II"/>
    <property type="match status" value="1"/>
</dbReference>
<protein>
    <submittedName>
        <fullName evidence="6">Extracellular solute-binding protein</fullName>
    </submittedName>
</protein>
<proteinExistence type="inferred from homology"/>
<dbReference type="Gene3D" id="3.40.190.10">
    <property type="entry name" value="Periplasmic binding protein-like II"/>
    <property type="match status" value="1"/>
</dbReference>
<dbReference type="Pfam" id="PF00496">
    <property type="entry name" value="SBP_bac_5"/>
    <property type="match status" value="1"/>
</dbReference>
<dbReference type="PIRSF" id="PIRSF002741">
    <property type="entry name" value="MppA"/>
    <property type="match status" value="1"/>
</dbReference>
<name>A0ABW4M1Y9_9HYPH</name>
<comment type="caution">
    <text evidence="6">The sequence shown here is derived from an EMBL/GenBank/DDBJ whole genome shotgun (WGS) entry which is preliminary data.</text>
</comment>
<dbReference type="Proteomes" id="UP001597322">
    <property type="component" value="Unassembled WGS sequence"/>
</dbReference>
<comment type="similarity">
    <text evidence="2">Belongs to the bacterial solute-binding protein 5 family.</text>
</comment>
<keyword evidence="7" id="KW-1185">Reference proteome</keyword>
<evidence type="ECO:0000256" key="4">
    <source>
        <dbReference type="SAM" id="SignalP"/>
    </source>
</evidence>
<sequence length="609" mass="68539">MGLAHLRHGILALAACATMLLPLSASAQEKTWTHAISILEPAKLPADFKQFPYVNAQAPKQGQLKLSGEGTYDSFNPLVDKGNPALGLTLVYDTLLKQSEDEIGVSYGLLAEAMFVPEDRSSVTFRLRAEAKWADGQPVTPDDVVFSFNSAKANSNFLANYYRHVTAAEKTGEREVTFRFDEKNNKELPSIVGDFPILAKHWYEGKDAKGNPRDISKGSLEPLMGSGPYRIASFQAGSTIRYELRDDYWGKDLPVNVGQYNFKVISYTYFADDDVRFEAFRAGDIDYRQENSSSRWATRYDFDAVKDGRIKREALPNEFRATGVMQAYVPNLRRDQFKDARVREALNYAYDFEDLNKNLAYGGLNRVDSFFWGTELAAKGLPQGKELEILNGLKGQIPDRVFTEAYKNPVNGDPNKVRDNLRKAVQLFKEAGWELKGNRMVNTKTGQPMSFEILLNNPSSERTVLPYVASLKKIGVEAKIRTVDSSQYANRVRSFDYDMIYGIWAQTMNPGNEQEGMWGSSSANQSGSRNYAGIADPAIDKLIKLVTTAKTREDQVAAVHALDRVLLANHFVIPMFYSGETRIAYWAKLMHPERLPEYGIGFPTIWWSK</sequence>
<reference evidence="7" key="1">
    <citation type="journal article" date="2019" name="Int. J. Syst. Evol. Microbiol.">
        <title>The Global Catalogue of Microorganisms (GCM) 10K type strain sequencing project: providing services to taxonomists for standard genome sequencing and annotation.</title>
        <authorList>
            <consortium name="The Broad Institute Genomics Platform"/>
            <consortium name="The Broad Institute Genome Sequencing Center for Infectious Disease"/>
            <person name="Wu L."/>
            <person name="Ma J."/>
        </authorList>
    </citation>
    <scope>NUCLEOTIDE SEQUENCE [LARGE SCALE GENOMIC DNA]</scope>
    <source>
        <strain evidence="7">CG52</strain>
    </source>
</reference>
<feature type="domain" description="Solute-binding protein family 5" evidence="5">
    <location>
        <begin position="108"/>
        <end position="524"/>
    </location>
</feature>
<dbReference type="EMBL" id="JBHUEQ010000004">
    <property type="protein sequence ID" value="MFD1744570.1"/>
    <property type="molecule type" value="Genomic_DNA"/>
</dbReference>
<dbReference type="RefSeq" id="WP_377396745.1">
    <property type="nucleotide sequence ID" value="NZ_JBHUEQ010000004.1"/>
</dbReference>
<feature type="signal peptide" evidence="4">
    <location>
        <begin position="1"/>
        <end position="27"/>
    </location>
</feature>
<dbReference type="InterPro" id="IPR030678">
    <property type="entry name" value="Peptide/Ni-bd"/>
</dbReference>
<dbReference type="CDD" id="cd08497">
    <property type="entry name" value="MbnE-like"/>
    <property type="match status" value="1"/>
</dbReference>
<feature type="chain" id="PRO_5047266207" evidence="4">
    <location>
        <begin position="28"/>
        <end position="609"/>
    </location>
</feature>
<dbReference type="PANTHER" id="PTHR30290">
    <property type="entry name" value="PERIPLASMIC BINDING COMPONENT OF ABC TRANSPORTER"/>
    <property type="match status" value="1"/>
</dbReference>
<accession>A0ABW4M1Y9</accession>
<keyword evidence="3 4" id="KW-0732">Signal</keyword>
<evidence type="ECO:0000256" key="3">
    <source>
        <dbReference type="ARBA" id="ARBA00022729"/>
    </source>
</evidence>
<gene>
    <name evidence="6" type="ORF">ACFSE1_03765</name>
</gene>
<organism evidence="6 7">
    <name type="scientific">Rhizobium helianthi</name>
    <dbReference type="NCBI Taxonomy" id="1132695"/>
    <lineage>
        <taxon>Bacteria</taxon>
        <taxon>Pseudomonadati</taxon>
        <taxon>Pseudomonadota</taxon>
        <taxon>Alphaproteobacteria</taxon>
        <taxon>Hyphomicrobiales</taxon>
        <taxon>Rhizobiaceae</taxon>
        <taxon>Rhizobium/Agrobacterium group</taxon>
        <taxon>Rhizobium</taxon>
    </lineage>
</organism>
<evidence type="ECO:0000313" key="6">
    <source>
        <dbReference type="EMBL" id="MFD1744570.1"/>
    </source>
</evidence>
<comment type="subcellular location">
    <subcellularLocation>
        <location evidence="1">Periplasm</location>
    </subcellularLocation>
</comment>
<evidence type="ECO:0000256" key="1">
    <source>
        <dbReference type="ARBA" id="ARBA00004418"/>
    </source>
</evidence>
<dbReference type="PANTHER" id="PTHR30290:SF64">
    <property type="entry name" value="ABC TRANSPORTER PERIPLASMIC BINDING PROTEIN"/>
    <property type="match status" value="1"/>
</dbReference>
<evidence type="ECO:0000256" key="2">
    <source>
        <dbReference type="ARBA" id="ARBA00005695"/>
    </source>
</evidence>
<dbReference type="InterPro" id="IPR000914">
    <property type="entry name" value="SBP_5_dom"/>
</dbReference>
<evidence type="ECO:0000259" key="5">
    <source>
        <dbReference type="Pfam" id="PF00496"/>
    </source>
</evidence>
<dbReference type="InterPro" id="IPR039424">
    <property type="entry name" value="SBP_5"/>
</dbReference>
<evidence type="ECO:0000313" key="7">
    <source>
        <dbReference type="Proteomes" id="UP001597322"/>
    </source>
</evidence>